<dbReference type="PANTHER" id="PTHR46072:SF2">
    <property type="entry name" value="AMIDASE (EUROFUNG)"/>
    <property type="match status" value="1"/>
</dbReference>
<name>A0A9W9FW56_9EURO</name>
<dbReference type="Proteomes" id="UP001149165">
    <property type="component" value="Unassembled WGS sequence"/>
</dbReference>
<feature type="active site" description="Acyl-ester intermediate" evidence="3">
    <location>
        <position position="234"/>
    </location>
</feature>
<feature type="domain" description="Amidase" evidence="5">
    <location>
        <begin position="80"/>
        <end position="534"/>
    </location>
</feature>
<proteinExistence type="inferred from homology"/>
<evidence type="ECO:0000256" key="1">
    <source>
        <dbReference type="ARBA" id="ARBA00009199"/>
    </source>
</evidence>
<feature type="binding site" evidence="4">
    <location>
        <begin position="231"/>
        <end position="234"/>
    </location>
    <ligand>
        <name>substrate</name>
    </ligand>
</feature>
<reference evidence="6" key="1">
    <citation type="submission" date="2022-11" db="EMBL/GenBank/DDBJ databases">
        <authorList>
            <person name="Petersen C."/>
        </authorList>
    </citation>
    <scope>NUCLEOTIDE SEQUENCE</scope>
    <source>
        <strain evidence="6">IBT 30069</strain>
    </source>
</reference>
<keyword evidence="2" id="KW-0378">Hydrolase</keyword>
<gene>
    <name evidence="6" type="ORF">N7456_004250</name>
</gene>
<dbReference type="GO" id="GO:0016787">
    <property type="term" value="F:hydrolase activity"/>
    <property type="evidence" value="ECO:0007669"/>
    <property type="project" value="UniProtKB-KW"/>
</dbReference>
<evidence type="ECO:0000256" key="4">
    <source>
        <dbReference type="PIRSR" id="PIRSR001221-2"/>
    </source>
</evidence>
<evidence type="ECO:0000259" key="5">
    <source>
        <dbReference type="Pfam" id="PF01425"/>
    </source>
</evidence>
<feature type="binding site" evidence="4">
    <location>
        <position position="184"/>
    </location>
    <ligand>
        <name>substrate</name>
    </ligand>
</feature>
<dbReference type="SUPFAM" id="SSF75304">
    <property type="entry name" value="Amidase signature (AS) enzymes"/>
    <property type="match status" value="1"/>
</dbReference>
<evidence type="ECO:0000256" key="2">
    <source>
        <dbReference type="ARBA" id="ARBA00022801"/>
    </source>
</evidence>
<feature type="binding site" evidence="4">
    <location>
        <position position="210"/>
    </location>
    <ligand>
        <name>substrate</name>
    </ligand>
</feature>
<protein>
    <submittedName>
        <fullName evidence="6">Amidase</fullName>
    </submittedName>
</protein>
<comment type="similarity">
    <text evidence="1">Belongs to the amidase family.</text>
</comment>
<comment type="caution">
    <text evidence="6">The sequence shown here is derived from an EMBL/GenBank/DDBJ whole genome shotgun (WGS) entry which is preliminary data.</text>
</comment>
<evidence type="ECO:0000256" key="3">
    <source>
        <dbReference type="PIRSR" id="PIRSR001221-1"/>
    </source>
</evidence>
<dbReference type="InterPro" id="IPR036928">
    <property type="entry name" value="AS_sf"/>
</dbReference>
<accession>A0A9W9FW56</accession>
<dbReference type="PIRSF" id="PIRSF001221">
    <property type="entry name" value="Amidase_fungi"/>
    <property type="match status" value="1"/>
</dbReference>
<dbReference type="PANTHER" id="PTHR46072">
    <property type="entry name" value="AMIDASE-RELATED-RELATED"/>
    <property type="match status" value="1"/>
</dbReference>
<feature type="active site" description="Charge relay system" evidence="3">
    <location>
        <position position="210"/>
    </location>
</feature>
<dbReference type="Pfam" id="PF01425">
    <property type="entry name" value="Amidase"/>
    <property type="match status" value="1"/>
</dbReference>
<dbReference type="InterPro" id="IPR023631">
    <property type="entry name" value="Amidase_dom"/>
</dbReference>
<evidence type="ECO:0000313" key="6">
    <source>
        <dbReference type="EMBL" id="KAJ5107575.1"/>
    </source>
</evidence>
<keyword evidence="7" id="KW-1185">Reference proteome</keyword>
<dbReference type="OrthoDB" id="6428749at2759"/>
<dbReference type="EMBL" id="JAPQKH010000003">
    <property type="protein sequence ID" value="KAJ5107575.1"/>
    <property type="molecule type" value="Genomic_DNA"/>
</dbReference>
<feature type="active site" description="Charge relay system" evidence="3">
    <location>
        <position position="135"/>
    </location>
</feature>
<organism evidence="6 7">
    <name type="scientific">Penicillium angulare</name>
    <dbReference type="NCBI Taxonomy" id="116970"/>
    <lineage>
        <taxon>Eukaryota</taxon>
        <taxon>Fungi</taxon>
        <taxon>Dikarya</taxon>
        <taxon>Ascomycota</taxon>
        <taxon>Pezizomycotina</taxon>
        <taxon>Eurotiomycetes</taxon>
        <taxon>Eurotiomycetidae</taxon>
        <taxon>Eurotiales</taxon>
        <taxon>Aspergillaceae</taxon>
        <taxon>Penicillium</taxon>
    </lineage>
</organism>
<dbReference type="Gene3D" id="3.90.1300.10">
    <property type="entry name" value="Amidase signature (AS) domain"/>
    <property type="match status" value="1"/>
</dbReference>
<dbReference type="AlphaFoldDB" id="A0A9W9FW56"/>
<reference evidence="6" key="2">
    <citation type="journal article" date="2023" name="IMA Fungus">
        <title>Comparative genomic study of the Penicillium genus elucidates a diverse pangenome and 15 lateral gene transfer events.</title>
        <authorList>
            <person name="Petersen C."/>
            <person name="Sorensen T."/>
            <person name="Nielsen M.R."/>
            <person name="Sondergaard T.E."/>
            <person name="Sorensen J.L."/>
            <person name="Fitzpatrick D.A."/>
            <person name="Frisvad J.C."/>
            <person name="Nielsen K.L."/>
        </authorList>
    </citation>
    <scope>NUCLEOTIDE SEQUENCE</scope>
    <source>
        <strain evidence="6">IBT 30069</strain>
    </source>
</reference>
<evidence type="ECO:0000313" key="7">
    <source>
        <dbReference type="Proteomes" id="UP001149165"/>
    </source>
</evidence>
<sequence length="550" mass="61551">MGTVQQPQAWEQIVAQKRAIRDKLLAPYIVDDIEHRLPRVDRVFERTRLNSEEAQQITDIDNVQTVAQRIQNGDLSAEQVIKAYIQRATVAHQLTNCLTEIVFEDALEQAKELDVEFQTTHKIRGPLHGIPITLKDQFNVKGVDSTLGYVGRSFSPAQKDAVLVQILKDQGAIVIAKTNLCQSIMWAETENPLWGLTTNPRNPAFSPGGSTGGEGPLLALHGSLLGFGTDIGGSIRMPQSVVGLYGLKPSSKRFPYEGIPVSTEGQEHIPSSVGPMARDMQSLQYIAQLVANARPWDLDPRCAPLPWNEAAFNEIQTRPLVIGLILDDGIVKVHPPITRALQELTNKLKAHGHEVIIWDTSDHAACIELMDLYYTVDGGEDIRRDISTAGEPYIPHVEAMVNRGKPISIYEYWQLNKRKFAAQKNYLDKWNAVRSPSARPVDVLLSPTMPHTSVPHRKFRWVGYTKIWNFLDYPAVTFPVGNVKASLDRLPAKPYEPRNALDEWNWGLYSADDTDGYPVNLQVIGKKLEEERVLGAATIIENIWRNRTAS</sequence>